<evidence type="ECO:0000256" key="2">
    <source>
        <dbReference type="ARBA" id="ARBA00022670"/>
    </source>
</evidence>
<reference evidence="6" key="1">
    <citation type="journal article" date="2014" name="Front. Microbiol.">
        <title>High frequency of phylogenetically diverse reductive dehalogenase-homologous genes in deep subseafloor sedimentary metagenomes.</title>
        <authorList>
            <person name="Kawai M."/>
            <person name="Futagami T."/>
            <person name="Toyoda A."/>
            <person name="Takaki Y."/>
            <person name="Nishi S."/>
            <person name="Hori S."/>
            <person name="Arai W."/>
            <person name="Tsubouchi T."/>
            <person name="Morono Y."/>
            <person name="Uchiyama I."/>
            <person name="Ito T."/>
            <person name="Fujiyama A."/>
            <person name="Inagaki F."/>
            <person name="Takami H."/>
        </authorList>
    </citation>
    <scope>NUCLEOTIDE SEQUENCE</scope>
    <source>
        <strain evidence="6">Expedition CK06-06</strain>
    </source>
</reference>
<comment type="caution">
    <text evidence="6">The sequence shown here is derived from an EMBL/GenBank/DDBJ whole genome shotgun (WGS) entry which is preliminary data.</text>
</comment>
<organism evidence="6">
    <name type="scientific">marine sediment metagenome</name>
    <dbReference type="NCBI Taxonomy" id="412755"/>
    <lineage>
        <taxon>unclassified sequences</taxon>
        <taxon>metagenomes</taxon>
        <taxon>ecological metagenomes</taxon>
    </lineage>
</organism>
<evidence type="ECO:0000256" key="4">
    <source>
        <dbReference type="ARBA" id="ARBA00022825"/>
    </source>
</evidence>
<keyword evidence="3" id="KW-0378">Hydrolase</keyword>
<dbReference type="Pfam" id="PF17820">
    <property type="entry name" value="PDZ_6"/>
    <property type="match status" value="1"/>
</dbReference>
<dbReference type="PANTHER" id="PTHR32060:SF30">
    <property type="entry name" value="CARBOXY-TERMINAL PROCESSING PROTEASE CTPA"/>
    <property type="match status" value="1"/>
</dbReference>
<evidence type="ECO:0000256" key="3">
    <source>
        <dbReference type="ARBA" id="ARBA00022801"/>
    </source>
</evidence>
<dbReference type="GO" id="GO:0004175">
    <property type="term" value="F:endopeptidase activity"/>
    <property type="evidence" value="ECO:0007669"/>
    <property type="project" value="TreeGrafter"/>
</dbReference>
<dbReference type="EMBL" id="BARW01038825">
    <property type="protein sequence ID" value="GAJ24712.1"/>
    <property type="molecule type" value="Genomic_DNA"/>
</dbReference>
<dbReference type="Pfam" id="PF03572">
    <property type="entry name" value="Peptidase_S41"/>
    <property type="match status" value="1"/>
</dbReference>
<evidence type="ECO:0000256" key="1">
    <source>
        <dbReference type="ARBA" id="ARBA00009179"/>
    </source>
</evidence>
<accession>X1VU87</accession>
<evidence type="ECO:0000259" key="5">
    <source>
        <dbReference type="PROSITE" id="PS50106"/>
    </source>
</evidence>
<proteinExistence type="inferred from homology"/>
<dbReference type="SUPFAM" id="SSF52096">
    <property type="entry name" value="ClpP/crotonase"/>
    <property type="match status" value="1"/>
</dbReference>
<feature type="non-terminal residue" evidence="6">
    <location>
        <position position="161"/>
    </location>
</feature>
<dbReference type="PANTHER" id="PTHR32060">
    <property type="entry name" value="TAIL-SPECIFIC PROTEASE"/>
    <property type="match status" value="1"/>
</dbReference>
<dbReference type="InterPro" id="IPR005151">
    <property type="entry name" value="Tail-specific_protease"/>
</dbReference>
<dbReference type="GO" id="GO:0030288">
    <property type="term" value="C:outer membrane-bounded periplasmic space"/>
    <property type="evidence" value="ECO:0007669"/>
    <property type="project" value="TreeGrafter"/>
</dbReference>
<feature type="domain" description="PDZ" evidence="5">
    <location>
        <begin position="1"/>
        <end position="49"/>
    </location>
</feature>
<sequence>VKDEQIMIIAPIPDSPAAKAGIKAGDIILGIDDKLASEMSLAEAVLYIRGPKGTSVRLLILHQGETEPEEIEIVRAEIELSSVYFEMRGDIAYINIAYFSERTNEELSPVLQSITRKAATGIILDLRSNPGGLLQTVVDVASRFLKEGVVVDVVDNQGQHT</sequence>
<dbReference type="InterPro" id="IPR041489">
    <property type="entry name" value="PDZ_6"/>
</dbReference>
<gene>
    <name evidence="6" type="ORF">S12H4_59422</name>
</gene>
<name>X1VU87_9ZZZZ</name>
<dbReference type="InterPro" id="IPR001478">
    <property type="entry name" value="PDZ"/>
</dbReference>
<dbReference type="CDD" id="cd06782">
    <property type="entry name" value="cpPDZ_CPP-like"/>
    <property type="match status" value="1"/>
</dbReference>
<keyword evidence="4" id="KW-0720">Serine protease</keyword>
<comment type="similarity">
    <text evidence="1">Belongs to the peptidase S41A family.</text>
</comment>
<dbReference type="SUPFAM" id="SSF50156">
    <property type="entry name" value="PDZ domain-like"/>
    <property type="match status" value="1"/>
</dbReference>
<dbReference type="Gene3D" id="3.90.226.10">
    <property type="entry name" value="2-enoyl-CoA Hydratase, Chain A, domain 1"/>
    <property type="match status" value="1"/>
</dbReference>
<dbReference type="GO" id="GO:0006508">
    <property type="term" value="P:proteolysis"/>
    <property type="evidence" value="ECO:0007669"/>
    <property type="project" value="UniProtKB-KW"/>
</dbReference>
<protein>
    <recommendedName>
        <fullName evidence="5">PDZ domain-containing protein</fullName>
    </recommendedName>
</protein>
<feature type="non-terminal residue" evidence="6">
    <location>
        <position position="1"/>
    </location>
</feature>
<dbReference type="InterPro" id="IPR036034">
    <property type="entry name" value="PDZ_sf"/>
</dbReference>
<dbReference type="Gene3D" id="2.30.42.10">
    <property type="match status" value="1"/>
</dbReference>
<dbReference type="InterPro" id="IPR029045">
    <property type="entry name" value="ClpP/crotonase-like_dom_sf"/>
</dbReference>
<keyword evidence="2" id="KW-0645">Protease</keyword>
<dbReference type="PROSITE" id="PS50106">
    <property type="entry name" value="PDZ"/>
    <property type="match status" value="1"/>
</dbReference>
<dbReference type="FunFam" id="2.30.42.10:FF:000063">
    <property type="entry name" value="Peptidase, S41 family"/>
    <property type="match status" value="1"/>
</dbReference>
<evidence type="ECO:0000313" key="6">
    <source>
        <dbReference type="EMBL" id="GAJ24712.1"/>
    </source>
</evidence>
<dbReference type="GO" id="GO:0008236">
    <property type="term" value="F:serine-type peptidase activity"/>
    <property type="evidence" value="ECO:0007669"/>
    <property type="project" value="UniProtKB-KW"/>
</dbReference>
<dbReference type="SMART" id="SM00228">
    <property type="entry name" value="PDZ"/>
    <property type="match status" value="1"/>
</dbReference>
<dbReference type="AlphaFoldDB" id="X1VU87"/>
<dbReference type="GO" id="GO:0007165">
    <property type="term" value="P:signal transduction"/>
    <property type="evidence" value="ECO:0007669"/>
    <property type="project" value="TreeGrafter"/>
</dbReference>